<dbReference type="Proteomes" id="UP000187203">
    <property type="component" value="Unassembled WGS sequence"/>
</dbReference>
<evidence type="ECO:0000313" key="2">
    <source>
        <dbReference type="EMBL" id="OMO65296.1"/>
    </source>
</evidence>
<organism evidence="2 3">
    <name type="scientific">Corchorus olitorius</name>
    <dbReference type="NCBI Taxonomy" id="93759"/>
    <lineage>
        <taxon>Eukaryota</taxon>
        <taxon>Viridiplantae</taxon>
        <taxon>Streptophyta</taxon>
        <taxon>Embryophyta</taxon>
        <taxon>Tracheophyta</taxon>
        <taxon>Spermatophyta</taxon>
        <taxon>Magnoliopsida</taxon>
        <taxon>eudicotyledons</taxon>
        <taxon>Gunneridae</taxon>
        <taxon>Pentapetalae</taxon>
        <taxon>rosids</taxon>
        <taxon>malvids</taxon>
        <taxon>Malvales</taxon>
        <taxon>Malvaceae</taxon>
        <taxon>Grewioideae</taxon>
        <taxon>Apeibeae</taxon>
        <taxon>Corchorus</taxon>
    </lineage>
</organism>
<reference evidence="3" key="1">
    <citation type="submission" date="2013-09" db="EMBL/GenBank/DDBJ databases">
        <title>Corchorus olitorius genome sequencing.</title>
        <authorList>
            <person name="Alam M."/>
            <person name="Haque M.S."/>
            <person name="Islam M.S."/>
            <person name="Emdad E.M."/>
            <person name="Islam M.M."/>
            <person name="Ahmed B."/>
            <person name="Halim A."/>
            <person name="Hossen Q.M.M."/>
            <person name="Hossain M.Z."/>
            <person name="Ahmed R."/>
            <person name="Khan M.M."/>
            <person name="Islam R."/>
            <person name="Rashid M.M."/>
            <person name="Khan S.A."/>
            <person name="Rahman M.S."/>
            <person name="Alam M."/>
            <person name="Yahiya A.S."/>
            <person name="Khan M.S."/>
            <person name="Azam M.S."/>
            <person name="Haque T."/>
            <person name="Lashkar M.Z.H."/>
            <person name="Akhand A.I."/>
            <person name="Morshed G."/>
            <person name="Roy S."/>
            <person name="Uddin K.S."/>
            <person name="Rabeya T."/>
            <person name="Hossain A.S."/>
            <person name="Chowdhury A."/>
            <person name="Snigdha A.R."/>
            <person name="Mortoza M.S."/>
            <person name="Matin S.A."/>
            <person name="Hoque S.M.E."/>
            <person name="Islam M.K."/>
            <person name="Roy D.K."/>
            <person name="Haider R."/>
            <person name="Moosa M.M."/>
            <person name="Elias S.M."/>
            <person name="Hasan A.M."/>
            <person name="Jahan S."/>
            <person name="Shafiuddin M."/>
            <person name="Mahmood N."/>
            <person name="Shommy N.S."/>
        </authorList>
    </citation>
    <scope>NUCLEOTIDE SEQUENCE [LARGE SCALE GENOMIC DNA]</scope>
    <source>
        <strain evidence="3">cv. O-4</strain>
    </source>
</reference>
<keyword evidence="3" id="KW-1185">Reference proteome</keyword>
<accession>A0A1R3H4Z5</accession>
<sequence>MAGAAEAWEGGQSGEQITGLTKNHGEKPK</sequence>
<evidence type="ECO:0000313" key="3">
    <source>
        <dbReference type="Proteomes" id="UP000187203"/>
    </source>
</evidence>
<dbReference type="EMBL" id="AWUE01020846">
    <property type="protein sequence ID" value="OMO65296.1"/>
    <property type="molecule type" value="Genomic_DNA"/>
</dbReference>
<name>A0A1R3H4Z5_9ROSI</name>
<proteinExistence type="predicted"/>
<dbReference type="AlphaFoldDB" id="A0A1R3H4Z5"/>
<gene>
    <name evidence="2" type="ORF">COLO4_31367</name>
</gene>
<comment type="caution">
    <text evidence="2">The sequence shown here is derived from an EMBL/GenBank/DDBJ whole genome shotgun (WGS) entry which is preliminary data.</text>
</comment>
<evidence type="ECO:0000256" key="1">
    <source>
        <dbReference type="SAM" id="MobiDB-lite"/>
    </source>
</evidence>
<protein>
    <submittedName>
        <fullName evidence="2">Uncharacterized protein</fullName>
    </submittedName>
</protein>
<feature type="region of interest" description="Disordered" evidence="1">
    <location>
        <begin position="1"/>
        <end position="29"/>
    </location>
</feature>